<proteinExistence type="inferred from homology"/>
<dbReference type="InterPro" id="IPR001650">
    <property type="entry name" value="Helicase_C-like"/>
</dbReference>
<evidence type="ECO:0000256" key="7">
    <source>
        <dbReference type="ARBA" id="ARBA00022801"/>
    </source>
</evidence>
<feature type="non-terminal residue" evidence="16">
    <location>
        <position position="1"/>
    </location>
</feature>
<gene>
    <name evidence="16" type="ORF">BOX15_Mlig027074g1</name>
</gene>
<organism evidence="16 17">
    <name type="scientific">Macrostomum lignano</name>
    <dbReference type="NCBI Taxonomy" id="282301"/>
    <lineage>
        <taxon>Eukaryota</taxon>
        <taxon>Metazoa</taxon>
        <taxon>Spiralia</taxon>
        <taxon>Lophotrochozoa</taxon>
        <taxon>Platyhelminthes</taxon>
        <taxon>Rhabditophora</taxon>
        <taxon>Macrostomorpha</taxon>
        <taxon>Macrostomida</taxon>
        <taxon>Macrostomidae</taxon>
        <taxon>Macrostomum</taxon>
    </lineage>
</organism>
<dbReference type="PROSITE" id="PS51192">
    <property type="entry name" value="HELICASE_ATP_BIND_1"/>
    <property type="match status" value="1"/>
</dbReference>
<dbReference type="InterPro" id="IPR000629">
    <property type="entry name" value="RNA-helicase_DEAD-box_CS"/>
</dbReference>
<comment type="similarity">
    <text evidence="2">Belongs to the DEAD box helicase family. DDX5/DBP2 subfamily.</text>
</comment>
<dbReference type="CDD" id="cd18787">
    <property type="entry name" value="SF2_C_DEAD"/>
    <property type="match status" value="1"/>
</dbReference>
<dbReference type="OrthoDB" id="6263093at2759"/>
<comment type="function">
    <text evidence="11">ATP-dependent RNA helicase required for 60S ribosomal subunit synthesis. Involved in efficient pre-rRNA processing, predominantly at site A3, which is necessary for the normal formation of 25S and 5.8S rRNAs.</text>
</comment>
<dbReference type="PANTHER" id="PTHR47958">
    <property type="entry name" value="ATP-DEPENDENT RNA HELICASE DBP3"/>
    <property type="match status" value="1"/>
</dbReference>
<dbReference type="EMBL" id="NIVC01001863">
    <property type="protein sequence ID" value="PAA63197.1"/>
    <property type="molecule type" value="Genomic_DNA"/>
</dbReference>
<dbReference type="AlphaFoldDB" id="A0A267EQP7"/>
<dbReference type="GO" id="GO:0003724">
    <property type="term" value="F:RNA helicase activity"/>
    <property type="evidence" value="ECO:0007669"/>
    <property type="project" value="UniProtKB-EC"/>
</dbReference>
<feature type="compositionally biased region" description="Gly residues" evidence="13">
    <location>
        <begin position="71"/>
        <end position="80"/>
    </location>
</feature>
<keyword evidence="7 12" id="KW-0378">Hydrolase</keyword>
<dbReference type="InterPro" id="IPR044742">
    <property type="entry name" value="DEAD/DEAH_RhlB"/>
</dbReference>
<dbReference type="CDD" id="cd00268">
    <property type="entry name" value="DEADc"/>
    <property type="match status" value="1"/>
</dbReference>
<protein>
    <recommendedName>
        <fullName evidence="3">RNA helicase</fullName>
        <ecNumber evidence="3">3.6.4.13</ecNumber>
    </recommendedName>
</protein>
<dbReference type="Pfam" id="PF00270">
    <property type="entry name" value="DEAD"/>
    <property type="match status" value="1"/>
</dbReference>
<dbReference type="SUPFAM" id="SSF52540">
    <property type="entry name" value="P-loop containing nucleoside triphosphate hydrolases"/>
    <property type="match status" value="1"/>
</dbReference>
<dbReference type="Pfam" id="PF00271">
    <property type="entry name" value="Helicase_C"/>
    <property type="match status" value="1"/>
</dbReference>
<evidence type="ECO:0000313" key="16">
    <source>
        <dbReference type="EMBL" id="PAA63197.1"/>
    </source>
</evidence>
<dbReference type="GO" id="GO:0003676">
    <property type="term" value="F:nucleic acid binding"/>
    <property type="evidence" value="ECO:0007669"/>
    <property type="project" value="InterPro"/>
</dbReference>
<evidence type="ECO:0000256" key="13">
    <source>
        <dbReference type="SAM" id="MobiDB-lite"/>
    </source>
</evidence>
<name>A0A267EQP7_9PLAT</name>
<evidence type="ECO:0000256" key="10">
    <source>
        <dbReference type="ARBA" id="ARBA00023242"/>
    </source>
</evidence>
<dbReference type="SMART" id="SM00487">
    <property type="entry name" value="DEXDc"/>
    <property type="match status" value="1"/>
</dbReference>
<keyword evidence="6 12" id="KW-0547">Nucleotide-binding</keyword>
<dbReference type="Gene3D" id="3.40.50.300">
    <property type="entry name" value="P-loop containing nucleotide triphosphate hydrolases"/>
    <property type="match status" value="2"/>
</dbReference>
<keyword evidence="9 12" id="KW-0067">ATP-binding</keyword>
<keyword evidence="10" id="KW-0539">Nucleus</keyword>
<evidence type="ECO:0000256" key="9">
    <source>
        <dbReference type="ARBA" id="ARBA00022840"/>
    </source>
</evidence>
<dbReference type="GO" id="GO:0016787">
    <property type="term" value="F:hydrolase activity"/>
    <property type="evidence" value="ECO:0007669"/>
    <property type="project" value="UniProtKB-KW"/>
</dbReference>
<evidence type="ECO:0000259" key="15">
    <source>
        <dbReference type="PROSITE" id="PS51194"/>
    </source>
</evidence>
<feature type="domain" description="Helicase ATP-binding" evidence="14">
    <location>
        <begin position="146"/>
        <end position="338"/>
    </location>
</feature>
<evidence type="ECO:0000313" key="17">
    <source>
        <dbReference type="Proteomes" id="UP000215902"/>
    </source>
</evidence>
<evidence type="ECO:0000256" key="12">
    <source>
        <dbReference type="RuleBase" id="RU000492"/>
    </source>
</evidence>
<reference evidence="16 17" key="1">
    <citation type="submission" date="2017-06" db="EMBL/GenBank/DDBJ databases">
        <title>A platform for efficient transgenesis in Macrostomum lignano, a flatworm model organism for stem cell research.</title>
        <authorList>
            <person name="Berezikov E."/>
        </authorList>
    </citation>
    <scope>NUCLEOTIDE SEQUENCE [LARGE SCALE GENOMIC DNA]</scope>
    <source>
        <strain evidence="16">DV1</strain>
        <tissue evidence="16">Whole organism</tissue>
    </source>
</reference>
<dbReference type="STRING" id="282301.A0A267EQP7"/>
<evidence type="ECO:0000256" key="8">
    <source>
        <dbReference type="ARBA" id="ARBA00022806"/>
    </source>
</evidence>
<evidence type="ECO:0000256" key="5">
    <source>
        <dbReference type="ARBA" id="ARBA00022552"/>
    </source>
</evidence>
<evidence type="ECO:0000256" key="11">
    <source>
        <dbReference type="ARBA" id="ARBA00037449"/>
    </source>
</evidence>
<feature type="region of interest" description="Disordered" evidence="13">
    <location>
        <begin position="62"/>
        <end position="82"/>
    </location>
</feature>
<comment type="caution">
    <text evidence="16">The sequence shown here is derived from an EMBL/GenBank/DDBJ whole genome shotgun (WGS) entry which is preliminary data.</text>
</comment>
<evidence type="ECO:0000256" key="2">
    <source>
        <dbReference type="ARBA" id="ARBA00009334"/>
    </source>
</evidence>
<comment type="subcellular location">
    <subcellularLocation>
        <location evidence="1">Nucleus</location>
        <location evidence="1">Nucleolus</location>
    </subcellularLocation>
</comment>
<dbReference type="PROSITE" id="PS00039">
    <property type="entry name" value="DEAD_ATP_HELICASE"/>
    <property type="match status" value="1"/>
</dbReference>
<evidence type="ECO:0000256" key="4">
    <source>
        <dbReference type="ARBA" id="ARBA00022517"/>
    </source>
</evidence>
<keyword evidence="4" id="KW-0690">Ribosome biogenesis</keyword>
<evidence type="ECO:0000256" key="3">
    <source>
        <dbReference type="ARBA" id="ARBA00012552"/>
    </source>
</evidence>
<evidence type="ECO:0000259" key="14">
    <source>
        <dbReference type="PROSITE" id="PS51192"/>
    </source>
</evidence>
<dbReference type="InterPro" id="IPR011545">
    <property type="entry name" value="DEAD/DEAH_box_helicase_dom"/>
</dbReference>
<dbReference type="InterPro" id="IPR014001">
    <property type="entry name" value="Helicase_ATP-bd"/>
</dbReference>
<dbReference type="SMART" id="SM00490">
    <property type="entry name" value="HELICc"/>
    <property type="match status" value="1"/>
</dbReference>
<dbReference type="PROSITE" id="PS51194">
    <property type="entry name" value="HELICASE_CTER"/>
    <property type="match status" value="1"/>
</dbReference>
<keyword evidence="8 12" id="KW-0347">Helicase</keyword>
<evidence type="ECO:0000256" key="6">
    <source>
        <dbReference type="ARBA" id="ARBA00022741"/>
    </source>
</evidence>
<keyword evidence="5" id="KW-0698">rRNA processing</keyword>
<feature type="domain" description="Helicase C-terminal" evidence="15">
    <location>
        <begin position="371"/>
        <end position="519"/>
    </location>
</feature>
<dbReference type="GO" id="GO:0005524">
    <property type="term" value="F:ATP binding"/>
    <property type="evidence" value="ECO:0007669"/>
    <property type="project" value="UniProtKB-KW"/>
</dbReference>
<sequence length="597" mass="64749">HPLSKLHPHQRLIWSLLTRALHSNRGRGGGGGGLRRSTSGLVRAESWGARVERPASLWSDTKNLNSDIESDGGGGGGGGMSEAARVHFAQVPLTHSGRPVESGAFSPANSSAVRFSQLADSLEPRVLEALGRMGVDEMTPVQRGAVPVGLAGLDATVQAETGSGKTLAYLVPLVSRLAANYPAQAMELVREADELTQYPSGLIICPTRELAQQILADLLRLTCFTRISCGLLVGGLSPEPMRQRILTEGLHIAVATPGRLLDFMQRGILSLTACRQLVLDEADRCLDMGFERDIRRIVSSREFGMPPSADRQTSLYSATFPSDVNRIVRNLMRPDDCVSVRAGRAESGPVPAGISQELRLISRGEAQRLEALQRLLAELGEGERCLLFVRTKAGADRLHRRLLAGGFSAATIHGDMKQHSRQLSLQSFKSGRSSVLIATDVAARGLDLPGVGLVVNFDAPMYMDQYIHRVGRTGRLGRPGRAVTFLDSGDLRIGDIRKGLLQVLQACKQQVPDFLVNYRETSEEAEDDGWVTRKPNRGPAGVPNFKQAVWRSRGPAKSSRSIGGRGSGTISRTAIFSRFAACVCWIGVFRCIVELRW</sequence>
<dbReference type="InterPro" id="IPR027417">
    <property type="entry name" value="P-loop_NTPase"/>
</dbReference>
<dbReference type="Proteomes" id="UP000215902">
    <property type="component" value="Unassembled WGS sequence"/>
</dbReference>
<evidence type="ECO:0000256" key="1">
    <source>
        <dbReference type="ARBA" id="ARBA00004604"/>
    </source>
</evidence>
<dbReference type="EC" id="3.6.4.13" evidence="3"/>
<keyword evidence="17" id="KW-1185">Reference proteome</keyword>
<accession>A0A267EQP7</accession>